<feature type="chain" id="PRO_5028966710" evidence="2">
    <location>
        <begin position="25"/>
        <end position="178"/>
    </location>
</feature>
<evidence type="ECO:0000313" key="6">
    <source>
        <dbReference type="Proteomes" id="UP000516369"/>
    </source>
</evidence>
<dbReference type="KEGG" id="dvn:HQ394_07850"/>
<dbReference type="AlphaFoldDB" id="A0A7H1N665"/>
<accession>A0A7H1N665</accession>
<feature type="signal peptide" evidence="2">
    <location>
        <begin position="1"/>
        <end position="24"/>
    </location>
</feature>
<dbReference type="Gene3D" id="3.10.560.10">
    <property type="entry name" value="Outer membrane lipoprotein wza domain like"/>
    <property type="match status" value="1"/>
</dbReference>
<keyword evidence="1 2" id="KW-0732">Signal</keyword>
<dbReference type="Gene3D" id="3.30.1950.10">
    <property type="entry name" value="wza like domain"/>
    <property type="match status" value="1"/>
</dbReference>
<keyword evidence="6" id="KW-1185">Reference proteome</keyword>
<organism evidence="5 6">
    <name type="scientific">Defluviicoccus vanus</name>
    <dbReference type="NCBI Taxonomy" id="111831"/>
    <lineage>
        <taxon>Bacteria</taxon>
        <taxon>Pseudomonadati</taxon>
        <taxon>Pseudomonadota</taxon>
        <taxon>Alphaproteobacteria</taxon>
        <taxon>Rhodospirillales</taxon>
        <taxon>Rhodospirillaceae</taxon>
        <taxon>Defluviicoccus</taxon>
    </lineage>
</organism>
<dbReference type="GO" id="GO:0015159">
    <property type="term" value="F:polysaccharide transmembrane transporter activity"/>
    <property type="evidence" value="ECO:0007669"/>
    <property type="project" value="InterPro"/>
</dbReference>
<gene>
    <name evidence="5" type="ORF">HQ394_07850</name>
</gene>
<name>A0A7H1N665_9PROT</name>
<sequence length="178" mass="19529">MLSSFVGVAILLLATFLSVAPAFSADPAYVLGPGDKVRITVFGQEDLSGEFDVDAAGMLSLPLIQAVPAQGLTPQQVEKEIATKLEPDFLRNPRVNVEVLTYRPFYIYGEVLKPGGYPYVNEMTVHNAIALAGGFTYRARTSYVIIRRTKDGKVTEEEAKLDAKVAPGDVIEVRERYF</sequence>
<evidence type="ECO:0000256" key="1">
    <source>
        <dbReference type="ARBA" id="ARBA00022729"/>
    </source>
</evidence>
<evidence type="ECO:0000313" key="5">
    <source>
        <dbReference type="EMBL" id="QNT71201.1"/>
    </source>
</evidence>
<dbReference type="InterPro" id="IPR003715">
    <property type="entry name" value="Poly_export_N"/>
</dbReference>
<dbReference type="Proteomes" id="UP000516369">
    <property type="component" value="Chromosome"/>
</dbReference>
<proteinExistence type="predicted"/>
<feature type="domain" description="Soluble ligand binding" evidence="4">
    <location>
        <begin position="105"/>
        <end position="155"/>
    </location>
</feature>
<evidence type="ECO:0000259" key="4">
    <source>
        <dbReference type="Pfam" id="PF10531"/>
    </source>
</evidence>
<protein>
    <submittedName>
        <fullName evidence="5">Polysaccharide export protein</fullName>
    </submittedName>
</protein>
<dbReference type="InterPro" id="IPR049712">
    <property type="entry name" value="Poly_export"/>
</dbReference>
<dbReference type="PANTHER" id="PTHR33619">
    <property type="entry name" value="POLYSACCHARIDE EXPORT PROTEIN GFCE-RELATED"/>
    <property type="match status" value="1"/>
</dbReference>
<dbReference type="InterPro" id="IPR019554">
    <property type="entry name" value="Soluble_ligand-bd"/>
</dbReference>
<dbReference type="Pfam" id="PF02563">
    <property type="entry name" value="Poly_export"/>
    <property type="match status" value="1"/>
</dbReference>
<evidence type="ECO:0000256" key="2">
    <source>
        <dbReference type="SAM" id="SignalP"/>
    </source>
</evidence>
<feature type="domain" description="Polysaccharide export protein N-terminal" evidence="3">
    <location>
        <begin position="25"/>
        <end position="99"/>
    </location>
</feature>
<dbReference type="EMBL" id="CP053923">
    <property type="protein sequence ID" value="QNT71201.1"/>
    <property type="molecule type" value="Genomic_DNA"/>
</dbReference>
<dbReference type="Pfam" id="PF10531">
    <property type="entry name" value="SLBB"/>
    <property type="match status" value="1"/>
</dbReference>
<dbReference type="PANTHER" id="PTHR33619:SF3">
    <property type="entry name" value="POLYSACCHARIDE EXPORT PROTEIN GFCE-RELATED"/>
    <property type="match status" value="1"/>
</dbReference>
<reference evidence="5 6" key="1">
    <citation type="submission" date="2020-05" db="EMBL/GenBank/DDBJ databases">
        <title>Complete closed genome sequence of Defluviicoccus vanus.</title>
        <authorList>
            <person name="Bessarab I."/>
            <person name="Arumugam K."/>
            <person name="Maszenan A.M."/>
            <person name="Seviour R.J."/>
            <person name="Williams R.B."/>
        </authorList>
    </citation>
    <scope>NUCLEOTIDE SEQUENCE [LARGE SCALE GENOMIC DNA]</scope>
    <source>
        <strain evidence="5 6">Ben 114</strain>
    </source>
</reference>
<evidence type="ECO:0000259" key="3">
    <source>
        <dbReference type="Pfam" id="PF02563"/>
    </source>
</evidence>